<dbReference type="Pfam" id="PF12796">
    <property type="entry name" value="Ank_2"/>
    <property type="match status" value="1"/>
</dbReference>
<proteinExistence type="predicted"/>
<keyword evidence="1" id="KW-0677">Repeat</keyword>
<feature type="repeat" description="ANK" evidence="3">
    <location>
        <begin position="34"/>
        <end position="58"/>
    </location>
</feature>
<evidence type="ECO:0000313" key="5">
    <source>
        <dbReference type="Proteomes" id="UP000784294"/>
    </source>
</evidence>
<dbReference type="PROSITE" id="PS50088">
    <property type="entry name" value="ANK_REPEAT"/>
    <property type="match status" value="1"/>
</dbReference>
<dbReference type="PROSITE" id="PS50297">
    <property type="entry name" value="ANK_REP_REGION"/>
    <property type="match status" value="1"/>
</dbReference>
<protein>
    <submittedName>
        <fullName evidence="4">Uncharacterized protein</fullName>
    </submittedName>
</protein>
<dbReference type="SUPFAM" id="SSF48403">
    <property type="entry name" value="Ankyrin repeat"/>
    <property type="match status" value="1"/>
</dbReference>
<keyword evidence="2 3" id="KW-0040">ANK repeat</keyword>
<evidence type="ECO:0000256" key="3">
    <source>
        <dbReference type="PROSITE-ProRule" id="PRU00023"/>
    </source>
</evidence>
<evidence type="ECO:0000313" key="4">
    <source>
        <dbReference type="EMBL" id="VEL37502.1"/>
    </source>
</evidence>
<evidence type="ECO:0000256" key="2">
    <source>
        <dbReference type="ARBA" id="ARBA00023043"/>
    </source>
</evidence>
<dbReference type="InterPro" id="IPR002110">
    <property type="entry name" value="Ankyrin_rpt"/>
</dbReference>
<reference evidence="4" key="1">
    <citation type="submission" date="2018-11" db="EMBL/GenBank/DDBJ databases">
        <authorList>
            <consortium name="Pathogen Informatics"/>
        </authorList>
    </citation>
    <scope>NUCLEOTIDE SEQUENCE</scope>
</reference>
<dbReference type="PANTHER" id="PTHR24171">
    <property type="entry name" value="ANKYRIN REPEAT DOMAIN-CONTAINING PROTEIN 39-RELATED"/>
    <property type="match status" value="1"/>
</dbReference>
<gene>
    <name evidence="4" type="ORF">PXEA_LOCUS30942</name>
</gene>
<accession>A0A3S5BSC5</accession>
<dbReference type="Proteomes" id="UP000784294">
    <property type="component" value="Unassembled WGS sequence"/>
</dbReference>
<evidence type="ECO:0000256" key="1">
    <source>
        <dbReference type="ARBA" id="ARBA00022737"/>
    </source>
</evidence>
<sequence>MNEGGLLAACRHGLFERVKGLIEAGANPLFIDSVGRSGLHFAAKMGHLEVMEYLVKHGKILRADLIKLC</sequence>
<comment type="caution">
    <text evidence="4">The sequence shown here is derived from an EMBL/GenBank/DDBJ whole genome shotgun (WGS) entry which is preliminary data.</text>
</comment>
<name>A0A3S5BSC5_9PLAT</name>
<organism evidence="4 5">
    <name type="scientific">Protopolystoma xenopodis</name>
    <dbReference type="NCBI Taxonomy" id="117903"/>
    <lineage>
        <taxon>Eukaryota</taxon>
        <taxon>Metazoa</taxon>
        <taxon>Spiralia</taxon>
        <taxon>Lophotrochozoa</taxon>
        <taxon>Platyhelminthes</taxon>
        <taxon>Monogenea</taxon>
        <taxon>Polyopisthocotylea</taxon>
        <taxon>Polystomatidea</taxon>
        <taxon>Polystomatidae</taxon>
        <taxon>Protopolystoma</taxon>
    </lineage>
</organism>
<dbReference type="OrthoDB" id="6222060at2759"/>
<dbReference type="AlphaFoldDB" id="A0A3S5BSC5"/>
<dbReference type="InterPro" id="IPR036770">
    <property type="entry name" value="Ankyrin_rpt-contain_sf"/>
</dbReference>
<keyword evidence="5" id="KW-1185">Reference proteome</keyword>
<dbReference type="EMBL" id="CAAALY010255174">
    <property type="protein sequence ID" value="VEL37502.1"/>
    <property type="molecule type" value="Genomic_DNA"/>
</dbReference>
<dbReference type="SMART" id="SM00248">
    <property type="entry name" value="ANK"/>
    <property type="match status" value="2"/>
</dbReference>
<dbReference type="Gene3D" id="1.25.40.20">
    <property type="entry name" value="Ankyrin repeat-containing domain"/>
    <property type="match status" value="1"/>
</dbReference>